<proteinExistence type="predicted"/>
<dbReference type="EMBL" id="CM042031">
    <property type="protein sequence ID" value="KAI3784107.1"/>
    <property type="molecule type" value="Genomic_DNA"/>
</dbReference>
<comment type="caution">
    <text evidence="1">The sequence shown here is derived from an EMBL/GenBank/DDBJ whole genome shotgun (WGS) entry which is preliminary data.</text>
</comment>
<name>A0ACB9GN09_9ASTR</name>
<dbReference type="Proteomes" id="UP001056120">
    <property type="component" value="Linkage Group LG14"/>
</dbReference>
<organism evidence="1 2">
    <name type="scientific">Smallanthus sonchifolius</name>
    <dbReference type="NCBI Taxonomy" id="185202"/>
    <lineage>
        <taxon>Eukaryota</taxon>
        <taxon>Viridiplantae</taxon>
        <taxon>Streptophyta</taxon>
        <taxon>Embryophyta</taxon>
        <taxon>Tracheophyta</taxon>
        <taxon>Spermatophyta</taxon>
        <taxon>Magnoliopsida</taxon>
        <taxon>eudicotyledons</taxon>
        <taxon>Gunneridae</taxon>
        <taxon>Pentapetalae</taxon>
        <taxon>asterids</taxon>
        <taxon>campanulids</taxon>
        <taxon>Asterales</taxon>
        <taxon>Asteraceae</taxon>
        <taxon>Asteroideae</taxon>
        <taxon>Heliantheae alliance</taxon>
        <taxon>Millerieae</taxon>
        <taxon>Smallanthus</taxon>
    </lineage>
</organism>
<keyword evidence="2" id="KW-1185">Reference proteome</keyword>
<evidence type="ECO:0000313" key="1">
    <source>
        <dbReference type="EMBL" id="KAI3784107.1"/>
    </source>
</evidence>
<accession>A0ACB9GN09</accession>
<reference evidence="2" key="1">
    <citation type="journal article" date="2022" name="Mol. Ecol. Resour.">
        <title>The genomes of chicory, endive, great burdock and yacon provide insights into Asteraceae palaeo-polyploidization history and plant inulin production.</title>
        <authorList>
            <person name="Fan W."/>
            <person name="Wang S."/>
            <person name="Wang H."/>
            <person name="Wang A."/>
            <person name="Jiang F."/>
            <person name="Liu H."/>
            <person name="Zhao H."/>
            <person name="Xu D."/>
            <person name="Zhang Y."/>
        </authorList>
    </citation>
    <scope>NUCLEOTIDE SEQUENCE [LARGE SCALE GENOMIC DNA]</scope>
    <source>
        <strain evidence="2">cv. Yunnan</strain>
    </source>
</reference>
<sequence length="129" mass="14082">MSNPTTTACYAIDHHHYLPSSEKWANWKRARRHVATTIAPPPAAQLRTRFPGARYARSYGERTTTCQSDDRLVAYGPAGSSRAAAAAAASALEAAPRRAEGAVRQAHLGVFLHVQAAPRRLDDSYNRLV</sequence>
<protein>
    <submittedName>
        <fullName evidence="1">Uncharacterized protein</fullName>
    </submittedName>
</protein>
<gene>
    <name evidence="1" type="ORF">L1987_43199</name>
</gene>
<evidence type="ECO:0000313" key="2">
    <source>
        <dbReference type="Proteomes" id="UP001056120"/>
    </source>
</evidence>
<reference evidence="1 2" key="2">
    <citation type="journal article" date="2022" name="Mol. Ecol. Resour.">
        <title>The genomes of chicory, endive, great burdock and yacon provide insights into Asteraceae paleo-polyploidization history and plant inulin production.</title>
        <authorList>
            <person name="Fan W."/>
            <person name="Wang S."/>
            <person name="Wang H."/>
            <person name="Wang A."/>
            <person name="Jiang F."/>
            <person name="Liu H."/>
            <person name="Zhao H."/>
            <person name="Xu D."/>
            <person name="Zhang Y."/>
        </authorList>
    </citation>
    <scope>NUCLEOTIDE SEQUENCE [LARGE SCALE GENOMIC DNA]</scope>
    <source>
        <strain evidence="2">cv. Yunnan</strain>
        <tissue evidence="1">Leaves</tissue>
    </source>
</reference>